<evidence type="ECO:0000256" key="1">
    <source>
        <dbReference type="SAM" id="Phobius"/>
    </source>
</evidence>
<dbReference type="Pfam" id="PF24379">
    <property type="entry name" value="DUF7535"/>
    <property type="match status" value="1"/>
</dbReference>
<keyword evidence="1" id="KW-0472">Membrane</keyword>
<evidence type="ECO:0000313" key="3">
    <source>
        <dbReference type="Proteomes" id="UP000199289"/>
    </source>
</evidence>
<organism evidence="2 3">
    <name type="scientific">Halopelagius longus</name>
    <dbReference type="NCBI Taxonomy" id="1236180"/>
    <lineage>
        <taxon>Archaea</taxon>
        <taxon>Methanobacteriati</taxon>
        <taxon>Methanobacteriota</taxon>
        <taxon>Stenosarchaea group</taxon>
        <taxon>Halobacteria</taxon>
        <taxon>Halobacteriales</taxon>
        <taxon>Haloferacaceae</taxon>
    </lineage>
</organism>
<keyword evidence="1" id="KW-1133">Transmembrane helix</keyword>
<feature type="transmembrane region" description="Helical" evidence="1">
    <location>
        <begin position="20"/>
        <end position="44"/>
    </location>
</feature>
<sequence length="51" mass="5822">MTRAVRRPRTDFTNVEMSTFGYLIFGITVVVMLPLLPVLLLLWVGEKLSAR</sequence>
<gene>
    <name evidence="2" type="ORF">SAMN05216278_0644</name>
</gene>
<accession>A0A1H0YHI8</accession>
<dbReference type="EMBL" id="FNKQ01000001">
    <property type="protein sequence ID" value="SDQ14714.1"/>
    <property type="molecule type" value="Genomic_DNA"/>
</dbReference>
<proteinExistence type="predicted"/>
<evidence type="ECO:0000313" key="2">
    <source>
        <dbReference type="EMBL" id="SDQ14714.1"/>
    </source>
</evidence>
<dbReference type="Proteomes" id="UP000199289">
    <property type="component" value="Unassembled WGS sequence"/>
</dbReference>
<reference evidence="3" key="1">
    <citation type="submission" date="2016-10" db="EMBL/GenBank/DDBJ databases">
        <authorList>
            <person name="Varghese N."/>
            <person name="Submissions S."/>
        </authorList>
    </citation>
    <scope>NUCLEOTIDE SEQUENCE [LARGE SCALE GENOMIC DNA]</scope>
    <source>
        <strain evidence="3">CGMCC 1.12397</strain>
    </source>
</reference>
<name>A0A1H0YHI8_9EURY</name>
<keyword evidence="1" id="KW-0812">Transmembrane</keyword>
<dbReference type="InterPro" id="IPR055957">
    <property type="entry name" value="DUF7535"/>
</dbReference>
<dbReference type="RefSeq" id="WP_175454362.1">
    <property type="nucleotide sequence ID" value="NZ_FNKQ01000001.1"/>
</dbReference>
<protein>
    <submittedName>
        <fullName evidence="2">Uncharacterized protein</fullName>
    </submittedName>
</protein>
<dbReference type="AlphaFoldDB" id="A0A1H0YHI8"/>